<comment type="caution">
    <text evidence="1">The sequence shown here is derived from an EMBL/GenBank/DDBJ whole genome shotgun (WGS) entry which is preliminary data.</text>
</comment>
<reference evidence="1 2" key="1">
    <citation type="submission" date="2024-02" db="EMBL/GenBank/DDBJ databases">
        <title>de novo genome assembly of Solanum bulbocastanum strain 11H21.</title>
        <authorList>
            <person name="Hosaka A.J."/>
        </authorList>
    </citation>
    <scope>NUCLEOTIDE SEQUENCE [LARGE SCALE GENOMIC DNA]</scope>
    <source>
        <tissue evidence="1">Young leaves</tissue>
    </source>
</reference>
<keyword evidence="2" id="KW-1185">Reference proteome</keyword>
<gene>
    <name evidence="1" type="ORF">RDI58_017442</name>
</gene>
<organism evidence="1 2">
    <name type="scientific">Solanum bulbocastanum</name>
    <name type="common">Wild potato</name>
    <dbReference type="NCBI Taxonomy" id="147425"/>
    <lineage>
        <taxon>Eukaryota</taxon>
        <taxon>Viridiplantae</taxon>
        <taxon>Streptophyta</taxon>
        <taxon>Embryophyta</taxon>
        <taxon>Tracheophyta</taxon>
        <taxon>Spermatophyta</taxon>
        <taxon>Magnoliopsida</taxon>
        <taxon>eudicotyledons</taxon>
        <taxon>Gunneridae</taxon>
        <taxon>Pentapetalae</taxon>
        <taxon>asterids</taxon>
        <taxon>lamiids</taxon>
        <taxon>Solanales</taxon>
        <taxon>Solanaceae</taxon>
        <taxon>Solanoideae</taxon>
        <taxon>Solaneae</taxon>
        <taxon>Solanum</taxon>
    </lineage>
</organism>
<protein>
    <submittedName>
        <fullName evidence="1">Uncharacterized protein</fullName>
    </submittedName>
</protein>
<proteinExistence type="predicted"/>
<accession>A0AAN8YC06</accession>
<dbReference type="Proteomes" id="UP001371456">
    <property type="component" value="Unassembled WGS sequence"/>
</dbReference>
<dbReference type="AlphaFoldDB" id="A0AAN8YC06"/>
<sequence>MNKERSRRGAIGFNVRMVARVKFKAGAWRARRRFVRVYCKDLSVGSGQIIHRIPCLVVHDSAGLDSDEDITFLSVCILILLGNRQLRADMPVSLHIWTYSPQMSKTVTNLKV</sequence>
<evidence type="ECO:0000313" key="2">
    <source>
        <dbReference type="Proteomes" id="UP001371456"/>
    </source>
</evidence>
<dbReference type="EMBL" id="JBANQN010000007">
    <property type="protein sequence ID" value="KAK6783988.1"/>
    <property type="molecule type" value="Genomic_DNA"/>
</dbReference>
<name>A0AAN8YC06_SOLBU</name>
<evidence type="ECO:0000313" key="1">
    <source>
        <dbReference type="EMBL" id="KAK6783988.1"/>
    </source>
</evidence>